<evidence type="ECO:0008006" key="5">
    <source>
        <dbReference type="Google" id="ProtNLM"/>
    </source>
</evidence>
<evidence type="ECO:0000313" key="4">
    <source>
        <dbReference type="Proteomes" id="UP001264340"/>
    </source>
</evidence>
<dbReference type="STRING" id="169427.SAMN05192548_100858"/>
<accession>A0A1M6MR27</accession>
<organism evidence="2 3">
    <name type="scientific">Paraburkholderia terricola</name>
    <dbReference type="NCBI Taxonomy" id="169427"/>
    <lineage>
        <taxon>Bacteria</taxon>
        <taxon>Pseudomonadati</taxon>
        <taxon>Pseudomonadota</taxon>
        <taxon>Betaproteobacteria</taxon>
        <taxon>Burkholderiales</taxon>
        <taxon>Burkholderiaceae</taxon>
        <taxon>Paraburkholderia</taxon>
    </lineage>
</organism>
<dbReference type="Proteomes" id="UP000184395">
    <property type="component" value="Unassembled WGS sequence"/>
</dbReference>
<gene>
    <name evidence="1" type="ORF">J2804_002545</name>
    <name evidence="2" type="ORF">SAMN05192548_100858</name>
</gene>
<protein>
    <recommendedName>
        <fullName evidence="5">Type III secretion protein</fullName>
    </recommendedName>
</protein>
<dbReference type="Proteomes" id="UP001264340">
    <property type="component" value="Unassembled WGS sequence"/>
</dbReference>
<dbReference type="AlphaFoldDB" id="A0A1M6MR27"/>
<evidence type="ECO:0000313" key="2">
    <source>
        <dbReference type="EMBL" id="SHJ85931.1"/>
    </source>
</evidence>
<dbReference type="EMBL" id="FRAB01000008">
    <property type="protein sequence ID" value="SHJ85931.1"/>
    <property type="molecule type" value="Genomic_DNA"/>
</dbReference>
<dbReference type="KEGG" id="pts:CUJ90_30915"/>
<evidence type="ECO:0000313" key="3">
    <source>
        <dbReference type="Proteomes" id="UP000184395"/>
    </source>
</evidence>
<sequence length="83" mass="8789">MTNMYAPLEACATDFNDLQKTLADPDGGPRLAAIREALEATAKNVGETNGATELDRNNLAKLYRGLLAASRIVAQLADKRGAA</sequence>
<evidence type="ECO:0000313" key="1">
    <source>
        <dbReference type="EMBL" id="MDR6409141.1"/>
    </source>
</evidence>
<dbReference type="OrthoDB" id="9103915at2"/>
<reference evidence="2 3" key="1">
    <citation type="submission" date="2016-11" db="EMBL/GenBank/DDBJ databases">
        <authorList>
            <person name="Jaros S."/>
            <person name="Januszkiewicz K."/>
            <person name="Wedrychowicz H."/>
        </authorList>
    </citation>
    <scope>NUCLEOTIDE SEQUENCE [LARGE SCALE GENOMIC DNA]</scope>
    <source>
        <strain evidence="2 3">LMG 20594</strain>
    </source>
</reference>
<name>A0A1M6MR27_9BURK</name>
<reference evidence="1 4" key="2">
    <citation type="submission" date="2023-07" db="EMBL/GenBank/DDBJ databases">
        <title>Sorghum-associated microbial communities from plants grown in Nebraska, USA.</title>
        <authorList>
            <person name="Schachtman D."/>
        </authorList>
    </citation>
    <scope>NUCLEOTIDE SEQUENCE [LARGE SCALE GENOMIC DNA]</scope>
    <source>
        <strain evidence="1 4">DS1316</strain>
    </source>
</reference>
<dbReference type="EMBL" id="JAVDRP010000004">
    <property type="protein sequence ID" value="MDR6409141.1"/>
    <property type="molecule type" value="Genomic_DNA"/>
</dbReference>
<keyword evidence="4" id="KW-1185">Reference proteome</keyword>
<proteinExistence type="predicted"/>